<dbReference type="Proteomes" id="UP000291424">
    <property type="component" value="Unassembled WGS sequence"/>
</dbReference>
<accession>A0A4R0GEI7</accession>
<dbReference type="RefSeq" id="WP_131632158.1">
    <property type="nucleotide sequence ID" value="NZ_SJOO01000001.1"/>
</dbReference>
<dbReference type="OrthoDB" id="6644300at2"/>
<dbReference type="AlphaFoldDB" id="A0A4R0GEI7"/>
<evidence type="ECO:0000313" key="2">
    <source>
        <dbReference type="Proteomes" id="UP000291424"/>
    </source>
</evidence>
<gene>
    <name evidence="1" type="ORF">E0L20_00340</name>
</gene>
<comment type="caution">
    <text evidence="1">The sequence shown here is derived from an EMBL/GenBank/DDBJ whole genome shotgun (WGS) entry which is preliminary data.</text>
</comment>
<proteinExistence type="predicted"/>
<reference evidence="1 2" key="1">
    <citation type="submission" date="2019-02" db="EMBL/GenBank/DDBJ databases">
        <title>The draft genome of Enterobacter spp. strains.</title>
        <authorList>
            <person name="Wang C."/>
            <person name="Feng Y."/>
            <person name="Zong Z."/>
        </authorList>
    </citation>
    <scope>NUCLEOTIDE SEQUENCE [LARGE SCALE GENOMIC DNA]</scope>
    <source>
        <strain evidence="1 2">WCHEW120002</strain>
    </source>
</reference>
<evidence type="ECO:0000313" key="1">
    <source>
        <dbReference type="EMBL" id="TCB94563.1"/>
    </source>
</evidence>
<sequence>MTFNRYVITVVLPNLIFCKLVGKPTLAIEKAARKVRLACGRRMERVMRDAPPKRRNDEQIDDN</sequence>
<organism evidence="1 2">
    <name type="scientific">Enterobacter wuhouensis</name>
    <dbReference type="NCBI Taxonomy" id="2529381"/>
    <lineage>
        <taxon>Bacteria</taxon>
        <taxon>Pseudomonadati</taxon>
        <taxon>Pseudomonadota</taxon>
        <taxon>Gammaproteobacteria</taxon>
        <taxon>Enterobacterales</taxon>
        <taxon>Enterobacteriaceae</taxon>
        <taxon>Enterobacter</taxon>
    </lineage>
</organism>
<name>A0A4R0GEI7_9ENTR</name>
<dbReference type="EMBL" id="SJOO01000001">
    <property type="protein sequence ID" value="TCB94563.1"/>
    <property type="molecule type" value="Genomic_DNA"/>
</dbReference>
<protein>
    <submittedName>
        <fullName evidence="1">Uncharacterized protein</fullName>
    </submittedName>
</protein>